<gene>
    <name evidence="1" type="ORF">NPX13_g8357</name>
</gene>
<organism evidence="1 2">
    <name type="scientific">Xylaria arbuscula</name>
    <dbReference type="NCBI Taxonomy" id="114810"/>
    <lineage>
        <taxon>Eukaryota</taxon>
        <taxon>Fungi</taxon>
        <taxon>Dikarya</taxon>
        <taxon>Ascomycota</taxon>
        <taxon>Pezizomycotina</taxon>
        <taxon>Sordariomycetes</taxon>
        <taxon>Xylariomycetidae</taxon>
        <taxon>Xylariales</taxon>
        <taxon>Xylariaceae</taxon>
        <taxon>Xylaria</taxon>
    </lineage>
</organism>
<dbReference type="EMBL" id="JANPWZ010001821">
    <property type="protein sequence ID" value="KAJ3562984.1"/>
    <property type="molecule type" value="Genomic_DNA"/>
</dbReference>
<sequence length="164" mass="18992">MVSRQSVDSATEIASANNDVREAIEKLKTCLDDFKTQVNARLDGFEGRLGVMERFLFRDMVRVAELVELQKQKEFAARMNMTLLPIMSRRTLEMLEDYPKTIAGFHDLDDEGLDRIFADYGEEPPSDISEKKRVMLQIFGINDEEFLDYFEEQGHKMAEQKPSE</sequence>
<proteinExistence type="predicted"/>
<evidence type="ECO:0000313" key="1">
    <source>
        <dbReference type="EMBL" id="KAJ3562984.1"/>
    </source>
</evidence>
<protein>
    <submittedName>
        <fullName evidence="1">Uncharacterized protein</fullName>
    </submittedName>
</protein>
<keyword evidence="2" id="KW-1185">Reference proteome</keyword>
<dbReference type="Proteomes" id="UP001148614">
    <property type="component" value="Unassembled WGS sequence"/>
</dbReference>
<accession>A0A9W8TK88</accession>
<comment type="caution">
    <text evidence="1">The sequence shown here is derived from an EMBL/GenBank/DDBJ whole genome shotgun (WGS) entry which is preliminary data.</text>
</comment>
<reference evidence="1" key="1">
    <citation type="submission" date="2022-07" db="EMBL/GenBank/DDBJ databases">
        <title>Genome Sequence of Xylaria arbuscula.</title>
        <authorList>
            <person name="Buettner E."/>
        </authorList>
    </citation>
    <scope>NUCLEOTIDE SEQUENCE</scope>
    <source>
        <strain evidence="1">VT107</strain>
    </source>
</reference>
<dbReference type="AlphaFoldDB" id="A0A9W8TK88"/>
<evidence type="ECO:0000313" key="2">
    <source>
        <dbReference type="Proteomes" id="UP001148614"/>
    </source>
</evidence>
<name>A0A9W8TK88_9PEZI</name>